<feature type="region of interest" description="Disordered" evidence="1">
    <location>
        <begin position="264"/>
        <end position="292"/>
    </location>
</feature>
<evidence type="ECO:0000313" key="4">
    <source>
        <dbReference type="EMBL" id="WEK53288.1"/>
    </source>
</evidence>
<feature type="domain" description="Bacteriophage lambda Replication protein O N-terminal" evidence="2">
    <location>
        <begin position="5"/>
        <end position="102"/>
    </location>
</feature>
<gene>
    <name evidence="4" type="ORF">P0Y55_11890</name>
</gene>
<dbReference type="Pfam" id="PF04492">
    <property type="entry name" value="Phage_rep_O"/>
    <property type="match status" value="1"/>
</dbReference>
<dbReference type="EMBL" id="CP119317">
    <property type="protein sequence ID" value="WEK53288.1"/>
    <property type="molecule type" value="Genomic_DNA"/>
</dbReference>
<dbReference type="GO" id="GO:0006260">
    <property type="term" value="P:DNA replication"/>
    <property type="evidence" value="ECO:0007669"/>
    <property type="project" value="InterPro"/>
</dbReference>
<keyword evidence="5" id="KW-1185">Reference proteome</keyword>
<protein>
    <submittedName>
        <fullName evidence="4">Conserved phage C-terminal domain-containing protein</fullName>
    </submittedName>
</protein>
<name>A0AA95J9G5_9BACL</name>
<feature type="domain" description="Phage conserved hypothetical protein C-terminal" evidence="3">
    <location>
        <begin position="164"/>
        <end position="237"/>
    </location>
</feature>
<dbReference type="AlphaFoldDB" id="A0AA95J9G5"/>
<dbReference type="NCBIfam" id="TIGR02220">
    <property type="entry name" value="phg_TIGR02220"/>
    <property type="match status" value="1"/>
</dbReference>
<evidence type="ECO:0000259" key="2">
    <source>
        <dbReference type="Pfam" id="PF04492"/>
    </source>
</evidence>
<organism evidence="4 5">
    <name type="scientific">Candidatus Cohnella colombiensis</name>
    <dbReference type="NCBI Taxonomy" id="3121368"/>
    <lineage>
        <taxon>Bacteria</taxon>
        <taxon>Bacillati</taxon>
        <taxon>Bacillota</taxon>
        <taxon>Bacilli</taxon>
        <taxon>Bacillales</taxon>
        <taxon>Paenibacillaceae</taxon>
        <taxon>Cohnella</taxon>
    </lineage>
</organism>
<reference evidence="4" key="1">
    <citation type="submission" date="2023-03" db="EMBL/GenBank/DDBJ databases">
        <title>Andean soil-derived lignocellulolytic bacterial consortium as a source of novel taxa and putative plastic-active enzymes.</title>
        <authorList>
            <person name="Diaz-Garcia L."/>
            <person name="Chuvochina M."/>
            <person name="Feuerriegel G."/>
            <person name="Bunk B."/>
            <person name="Sproer C."/>
            <person name="Streit W.R."/>
            <person name="Rodriguez L.M."/>
            <person name="Overmann J."/>
            <person name="Jimenez D.J."/>
        </authorList>
    </citation>
    <scope>NUCLEOTIDE SEQUENCE</scope>
    <source>
        <strain evidence="4">MAG 2441</strain>
    </source>
</reference>
<dbReference type="NCBIfam" id="TIGR01610">
    <property type="entry name" value="phage_O_Nterm"/>
    <property type="match status" value="1"/>
</dbReference>
<sequence length="292" mass="33781">MASPQPDRHTRISNELLEWIVKIGLSGTEFRIILTVWRFTYGFHRKAHILSVEFLSEATSIHPTQVKRCIKSLISKNMLQVVSDALGSRPRKIAFNKDYESWISVADRVPKEDAPENALGNESATEGGTNLLPLGGADLLPKKDKRKSLKKEEIYVGFPPYKEIIDYLNLKTDKRFSDKSKPTRDLINGRIAEGRTLDDFKYVIDVKCVHWLNDPKFNEYLRPTTLFRPTNFDRYLNQPIEMVNISNRSTTFDQNQDLLRRKMEEAQRRERYGSNQDHGFDHNSLPEPPMDG</sequence>
<evidence type="ECO:0000313" key="5">
    <source>
        <dbReference type="Proteomes" id="UP001178662"/>
    </source>
</evidence>
<dbReference type="InterPro" id="IPR006497">
    <property type="entry name" value="Phage_lambda_VrpO_N"/>
</dbReference>
<dbReference type="InterPro" id="IPR036388">
    <property type="entry name" value="WH-like_DNA-bd_sf"/>
</dbReference>
<dbReference type="InterPro" id="IPR011741">
    <property type="entry name" value="Phg_2220_C"/>
</dbReference>
<accession>A0AA95J9G5</accession>
<dbReference type="Gene3D" id="1.10.10.10">
    <property type="entry name" value="Winged helix-like DNA-binding domain superfamily/Winged helix DNA-binding domain"/>
    <property type="match status" value="1"/>
</dbReference>
<dbReference type="Pfam" id="PF09524">
    <property type="entry name" value="Phg_2220_C"/>
    <property type="match status" value="1"/>
</dbReference>
<evidence type="ECO:0000256" key="1">
    <source>
        <dbReference type="SAM" id="MobiDB-lite"/>
    </source>
</evidence>
<dbReference type="Proteomes" id="UP001178662">
    <property type="component" value="Chromosome"/>
</dbReference>
<proteinExistence type="predicted"/>
<evidence type="ECO:0000259" key="3">
    <source>
        <dbReference type="Pfam" id="PF09524"/>
    </source>
</evidence>